<dbReference type="Proteomes" id="UP000236630">
    <property type="component" value="Unassembled WGS sequence"/>
</dbReference>
<evidence type="ECO:0000313" key="2">
    <source>
        <dbReference type="Proteomes" id="UP000236630"/>
    </source>
</evidence>
<protein>
    <submittedName>
        <fullName evidence="1">Uncharacterized protein</fullName>
    </submittedName>
</protein>
<evidence type="ECO:0000313" key="1">
    <source>
        <dbReference type="EMBL" id="GAY31887.1"/>
    </source>
</evidence>
<dbReference type="GO" id="GO:1902600">
    <property type="term" value="P:proton transmembrane transport"/>
    <property type="evidence" value="ECO:0007669"/>
    <property type="project" value="TreeGrafter"/>
</dbReference>
<dbReference type="PANTHER" id="PTHR28062:SF1">
    <property type="entry name" value="TRANSMEMBRANE PROTEIN"/>
    <property type="match status" value="1"/>
</dbReference>
<dbReference type="EMBL" id="BDQV01003956">
    <property type="protein sequence ID" value="GAY31887.1"/>
    <property type="molecule type" value="Genomic_DNA"/>
</dbReference>
<dbReference type="GO" id="GO:0005743">
    <property type="term" value="C:mitochondrial inner membrane"/>
    <property type="evidence" value="ECO:0007669"/>
    <property type="project" value="TreeGrafter"/>
</dbReference>
<reference evidence="1 2" key="1">
    <citation type="journal article" date="2017" name="Front. Genet.">
        <title>Draft sequencing of the heterozygous diploid genome of Satsuma (Citrus unshiu Marc.) using a hybrid assembly approach.</title>
        <authorList>
            <person name="Shimizu T."/>
            <person name="Tanizawa Y."/>
            <person name="Mochizuki T."/>
            <person name="Nagasaki H."/>
            <person name="Yoshioka T."/>
            <person name="Toyoda A."/>
            <person name="Fujiyama A."/>
            <person name="Kaminuma E."/>
            <person name="Nakamura Y."/>
        </authorList>
    </citation>
    <scope>NUCLEOTIDE SEQUENCE [LARGE SCALE GENOMIC DNA]</scope>
    <source>
        <strain evidence="2">cv. Miyagawa wase</strain>
    </source>
</reference>
<proteinExistence type="predicted"/>
<dbReference type="InterPro" id="IPR018786">
    <property type="entry name" value="Mit_KHE1"/>
</dbReference>
<accession>A0A2H5MW79</accession>
<sequence length="228" mass="25533">MRARLVVFPVKGRNWCFSRSIDPLSPETASSCNTPTTLKQLWHKLTSSEKHNSNNVELVVDFVSHKMNNAWIGLEKAPQGSMKNKIHGLGLKLLSGVKPSEMFLKSISKEVSQVEFKCTPGSPKVTTYCHEVLPLPNVPFFWILYRTYSHWRALQGSEKLLQLVSNDSHTQNFGFSNVKGSEAEHNNSECETSNLQGVPSVSAFVLVEIYITNCMSQKSLCLRAQCVS</sequence>
<dbReference type="AlphaFoldDB" id="A0A2H5MW79"/>
<dbReference type="GO" id="GO:0006813">
    <property type="term" value="P:potassium ion transport"/>
    <property type="evidence" value="ECO:0007669"/>
    <property type="project" value="TreeGrafter"/>
</dbReference>
<keyword evidence="2" id="KW-1185">Reference proteome</keyword>
<organism evidence="1 2">
    <name type="scientific">Citrus unshiu</name>
    <name type="common">Satsuma mandarin</name>
    <name type="synonym">Citrus nobilis var. unshiu</name>
    <dbReference type="NCBI Taxonomy" id="55188"/>
    <lineage>
        <taxon>Eukaryota</taxon>
        <taxon>Viridiplantae</taxon>
        <taxon>Streptophyta</taxon>
        <taxon>Embryophyta</taxon>
        <taxon>Tracheophyta</taxon>
        <taxon>Spermatophyta</taxon>
        <taxon>Magnoliopsida</taxon>
        <taxon>eudicotyledons</taxon>
        <taxon>Gunneridae</taxon>
        <taxon>Pentapetalae</taxon>
        <taxon>rosids</taxon>
        <taxon>malvids</taxon>
        <taxon>Sapindales</taxon>
        <taxon>Rutaceae</taxon>
        <taxon>Aurantioideae</taxon>
        <taxon>Citrus</taxon>
    </lineage>
</organism>
<dbReference type="PANTHER" id="PTHR28062">
    <property type="entry name" value="K+-H+ EXCHANGE-LIKE PROTEIN"/>
    <property type="match status" value="1"/>
</dbReference>
<dbReference type="STRING" id="55188.A0A2H5MW79"/>
<gene>
    <name evidence="1" type="ORF">CUMW_283680</name>
</gene>
<dbReference type="Pfam" id="PF10173">
    <property type="entry name" value="Mit_KHE1"/>
    <property type="match status" value="2"/>
</dbReference>
<comment type="caution">
    <text evidence="1">The sequence shown here is derived from an EMBL/GenBank/DDBJ whole genome shotgun (WGS) entry which is preliminary data.</text>
</comment>
<name>A0A2H5MW79_CITUN</name>